<keyword evidence="2" id="KW-1185">Reference proteome</keyword>
<protein>
    <submittedName>
        <fullName evidence="1">Uncharacterized protein</fullName>
    </submittedName>
</protein>
<dbReference type="AlphaFoldDB" id="A0A6P1E780"/>
<evidence type="ECO:0000313" key="2">
    <source>
        <dbReference type="Proteomes" id="UP000471640"/>
    </source>
</evidence>
<dbReference type="Proteomes" id="UP000471640">
    <property type="component" value="Unassembled WGS sequence"/>
</dbReference>
<organism evidence="1 2">
    <name type="scientific">Thiorhodococcus mannitoliphagus</name>
    <dbReference type="NCBI Taxonomy" id="329406"/>
    <lineage>
        <taxon>Bacteria</taxon>
        <taxon>Pseudomonadati</taxon>
        <taxon>Pseudomonadota</taxon>
        <taxon>Gammaproteobacteria</taxon>
        <taxon>Chromatiales</taxon>
        <taxon>Chromatiaceae</taxon>
        <taxon>Thiorhodococcus</taxon>
    </lineage>
</organism>
<name>A0A6P1E780_9GAMM</name>
<sequence>MHTPLTPSDALLLALSERWLSDLLPPSVRDDLQADFDAAREALAAHPAYASWLNRIRVFEHWDDVLQPPDADQQVADTLQQALLDEAAARRKSMRRRGA</sequence>
<dbReference type="EMBL" id="JAAIJR010000196">
    <property type="protein sequence ID" value="NEX23395.1"/>
    <property type="molecule type" value="Genomic_DNA"/>
</dbReference>
<proteinExistence type="predicted"/>
<reference evidence="1 2" key="2">
    <citation type="submission" date="2020-02" db="EMBL/GenBank/DDBJ databases">
        <title>Genome sequences of Thiorhodococcus mannitoliphagus and Thiorhodococcus minor, purple sulfur photosynthetic bacteria in the gammaproteobacterial family, Chromatiaceae.</title>
        <authorList>
            <person name="Aviles F.A."/>
            <person name="Meyer T.E."/>
            <person name="Kyndt J.A."/>
        </authorList>
    </citation>
    <scope>NUCLEOTIDE SEQUENCE [LARGE SCALE GENOMIC DNA]</scope>
    <source>
        <strain evidence="1 2">DSM 18266</strain>
    </source>
</reference>
<reference evidence="2" key="1">
    <citation type="journal article" date="2020" name="Microbiol. Resour. Announc.">
        <title>Draft Genome Sequences of Thiorhodococcus mannitoliphagus and Thiorhodococcus minor, Purple Sulfur Photosynthetic Bacteria in the Gammaproteobacterial Family Chromatiaceae.</title>
        <authorList>
            <person name="Aviles F.A."/>
            <person name="Meyer T.E."/>
            <person name="Kyndt J.A."/>
        </authorList>
    </citation>
    <scope>NUCLEOTIDE SEQUENCE [LARGE SCALE GENOMIC DNA]</scope>
    <source>
        <strain evidence="2">DSM 18266</strain>
    </source>
</reference>
<gene>
    <name evidence="1" type="ORF">G3480_24395</name>
</gene>
<dbReference type="RefSeq" id="WP_164656827.1">
    <property type="nucleotide sequence ID" value="NZ_JAAIJR010000196.1"/>
</dbReference>
<evidence type="ECO:0000313" key="1">
    <source>
        <dbReference type="EMBL" id="NEX23395.1"/>
    </source>
</evidence>
<accession>A0A6P1E780</accession>
<comment type="caution">
    <text evidence="1">The sequence shown here is derived from an EMBL/GenBank/DDBJ whole genome shotgun (WGS) entry which is preliminary data.</text>
</comment>